<feature type="signal peptide" evidence="1">
    <location>
        <begin position="1"/>
        <end position="23"/>
    </location>
</feature>
<name>A0A7S3ZJD3_9STRA</name>
<evidence type="ECO:0000313" key="4">
    <source>
        <dbReference type="Proteomes" id="UP000789595"/>
    </source>
</evidence>
<proteinExistence type="predicted"/>
<dbReference type="InterPro" id="IPR046341">
    <property type="entry name" value="SET_dom_sf"/>
</dbReference>
<keyword evidence="4" id="KW-1185">Reference proteome</keyword>
<evidence type="ECO:0000313" key="2">
    <source>
        <dbReference type="EMBL" id="CAE0685092.1"/>
    </source>
</evidence>
<accession>A0A7S3ZJD3</accession>
<dbReference type="EMBL" id="CAKKNE010000003">
    <property type="protein sequence ID" value="CAH0370412.1"/>
    <property type="molecule type" value="Genomic_DNA"/>
</dbReference>
<dbReference type="Gene3D" id="3.90.1410.10">
    <property type="entry name" value="set domain protein methyltransferase, domain 1"/>
    <property type="match status" value="2"/>
</dbReference>
<feature type="chain" id="PRO_5036212193" description="SET domain-containing protein" evidence="1">
    <location>
        <begin position="24"/>
        <end position="269"/>
    </location>
</feature>
<dbReference type="OrthoDB" id="10628663at2759"/>
<gene>
    <name evidence="2" type="ORF">PCAL00307_LOCUS526</name>
    <name evidence="3" type="ORF">PECAL_3P02960</name>
</gene>
<sequence>MRMPSHTPSQSMRALLLVAAATALQNAKDYHGASYDAALVEPRPSKACGGGLGVFAVREVPPGARLAEIPVAACLTADAARAVLGGEEAESYAAQRELTRALLAYLRFGGTNETCAAQKAYVDSLPWDGVEDVKLKDAWRPTIMRIADRAGVADDDAARAVQLSRSRGLDLGTSAEDAERLHAMVPFLDLFNHPSLGALEASGARERVGKASVFDSCVKWYLSDDRTRVLVDAPSAFATPASQELWLWYGYDAKDHGAFVEAYGFEPFD</sequence>
<reference evidence="3" key="2">
    <citation type="submission" date="2021-11" db="EMBL/GenBank/DDBJ databases">
        <authorList>
            <consortium name="Genoscope - CEA"/>
            <person name="William W."/>
        </authorList>
    </citation>
    <scope>NUCLEOTIDE SEQUENCE</scope>
</reference>
<dbReference type="EMBL" id="HBIW01000629">
    <property type="protein sequence ID" value="CAE0685092.1"/>
    <property type="molecule type" value="Transcribed_RNA"/>
</dbReference>
<evidence type="ECO:0000313" key="3">
    <source>
        <dbReference type="EMBL" id="CAH0370412.1"/>
    </source>
</evidence>
<dbReference type="AlphaFoldDB" id="A0A7S3ZJD3"/>
<dbReference type="Proteomes" id="UP000789595">
    <property type="component" value="Unassembled WGS sequence"/>
</dbReference>
<protein>
    <recommendedName>
        <fullName evidence="5">SET domain-containing protein</fullName>
    </recommendedName>
</protein>
<evidence type="ECO:0008006" key="5">
    <source>
        <dbReference type="Google" id="ProtNLM"/>
    </source>
</evidence>
<dbReference type="SUPFAM" id="SSF82199">
    <property type="entry name" value="SET domain"/>
    <property type="match status" value="1"/>
</dbReference>
<evidence type="ECO:0000256" key="1">
    <source>
        <dbReference type="SAM" id="SignalP"/>
    </source>
</evidence>
<keyword evidence="1" id="KW-0732">Signal</keyword>
<dbReference type="CDD" id="cd10527">
    <property type="entry name" value="SET_LSMT"/>
    <property type="match status" value="1"/>
</dbReference>
<reference evidence="2" key="1">
    <citation type="submission" date="2021-01" db="EMBL/GenBank/DDBJ databases">
        <authorList>
            <person name="Corre E."/>
            <person name="Pelletier E."/>
            <person name="Niang G."/>
            <person name="Scheremetjew M."/>
            <person name="Finn R."/>
            <person name="Kale V."/>
            <person name="Holt S."/>
            <person name="Cochrane G."/>
            <person name="Meng A."/>
            <person name="Brown T."/>
            <person name="Cohen L."/>
        </authorList>
    </citation>
    <scope>NUCLEOTIDE SEQUENCE</scope>
    <source>
        <strain evidence="2">CCMP1756</strain>
    </source>
</reference>
<organism evidence="2">
    <name type="scientific">Pelagomonas calceolata</name>
    <dbReference type="NCBI Taxonomy" id="35677"/>
    <lineage>
        <taxon>Eukaryota</taxon>
        <taxon>Sar</taxon>
        <taxon>Stramenopiles</taxon>
        <taxon>Ochrophyta</taxon>
        <taxon>Pelagophyceae</taxon>
        <taxon>Pelagomonadales</taxon>
        <taxon>Pelagomonadaceae</taxon>
        <taxon>Pelagomonas</taxon>
    </lineage>
</organism>